<dbReference type="GO" id="GO:0000155">
    <property type="term" value="F:phosphorelay sensor kinase activity"/>
    <property type="evidence" value="ECO:0007669"/>
    <property type="project" value="InterPro"/>
</dbReference>
<dbReference type="EMBL" id="CP011801">
    <property type="protein sequence ID" value="ALA58980.1"/>
    <property type="molecule type" value="Genomic_DNA"/>
</dbReference>
<dbReference type="Pfam" id="PF02518">
    <property type="entry name" value="HATPase_c"/>
    <property type="match status" value="1"/>
</dbReference>
<dbReference type="PROSITE" id="PS50109">
    <property type="entry name" value="HIS_KIN"/>
    <property type="match status" value="1"/>
</dbReference>
<dbReference type="SUPFAM" id="SSF55874">
    <property type="entry name" value="ATPase domain of HSP90 chaperone/DNA topoisomerase II/histidine kinase"/>
    <property type="match status" value="1"/>
</dbReference>
<dbReference type="CDD" id="cd00075">
    <property type="entry name" value="HATPase"/>
    <property type="match status" value="1"/>
</dbReference>
<dbReference type="NCBIfam" id="TIGR00229">
    <property type="entry name" value="sensory_box"/>
    <property type="match status" value="1"/>
</dbReference>
<gene>
    <name evidence="14" type="ORF">NITMOv2_2567</name>
</gene>
<evidence type="ECO:0000256" key="5">
    <source>
        <dbReference type="ARBA" id="ARBA00022741"/>
    </source>
</evidence>
<evidence type="ECO:0000256" key="2">
    <source>
        <dbReference type="ARBA" id="ARBA00012438"/>
    </source>
</evidence>
<keyword evidence="15" id="KW-1185">Reference proteome</keyword>
<dbReference type="InterPro" id="IPR003594">
    <property type="entry name" value="HATPase_dom"/>
</dbReference>
<keyword evidence="6 14" id="KW-0418">Kinase</keyword>
<dbReference type="Gene3D" id="3.30.565.10">
    <property type="entry name" value="Histidine kinase-like ATPase, C-terminal domain"/>
    <property type="match status" value="1"/>
</dbReference>
<dbReference type="InterPro" id="IPR036890">
    <property type="entry name" value="HATPase_C_sf"/>
</dbReference>
<reference evidence="14 15" key="1">
    <citation type="journal article" date="2015" name="Proc. Natl. Acad. Sci. U.S.A.">
        <title>Expanded metabolic versatility of ubiquitous nitrite-oxidizing bacteria from the genus Nitrospira.</title>
        <authorList>
            <person name="Koch H."/>
            <person name="Lucker S."/>
            <person name="Albertsen M."/>
            <person name="Kitzinger K."/>
            <person name="Herbold C."/>
            <person name="Spieck E."/>
            <person name="Nielsen P.H."/>
            <person name="Wagner M."/>
            <person name="Daims H."/>
        </authorList>
    </citation>
    <scope>NUCLEOTIDE SEQUENCE [LARGE SCALE GENOMIC DNA]</scope>
    <source>
        <strain evidence="14 15">NSP M-1</strain>
    </source>
</reference>
<dbReference type="CDD" id="cd00130">
    <property type="entry name" value="PAS"/>
    <property type="match status" value="1"/>
</dbReference>
<proteinExistence type="predicted"/>
<dbReference type="RefSeq" id="WP_053380068.1">
    <property type="nucleotide sequence ID" value="NZ_CP011801.1"/>
</dbReference>
<keyword evidence="8" id="KW-0902">Two-component regulatory system</keyword>
<dbReference type="PANTHER" id="PTHR43065">
    <property type="entry name" value="SENSOR HISTIDINE KINASE"/>
    <property type="match status" value="1"/>
</dbReference>
<keyword evidence="4 14" id="KW-0808">Transferase</keyword>
<feature type="transmembrane region" description="Helical" evidence="10">
    <location>
        <begin position="91"/>
        <end position="109"/>
    </location>
</feature>
<dbReference type="SMART" id="SM00091">
    <property type="entry name" value="PAS"/>
    <property type="match status" value="1"/>
</dbReference>
<dbReference type="InterPro" id="IPR013767">
    <property type="entry name" value="PAS_fold"/>
</dbReference>
<dbReference type="PATRIC" id="fig|42253.5.peg.2533"/>
<evidence type="ECO:0000259" key="12">
    <source>
        <dbReference type="PROSITE" id="PS50112"/>
    </source>
</evidence>
<dbReference type="CDD" id="cd00082">
    <property type="entry name" value="HisKA"/>
    <property type="match status" value="1"/>
</dbReference>
<dbReference type="InterPro" id="IPR000700">
    <property type="entry name" value="PAS-assoc_C"/>
</dbReference>
<dbReference type="Proteomes" id="UP000069205">
    <property type="component" value="Chromosome"/>
</dbReference>
<dbReference type="OrthoDB" id="9815750at2"/>
<dbReference type="KEGG" id="nmv:NITMOv2_2567"/>
<dbReference type="SMART" id="SM00387">
    <property type="entry name" value="HATPase_c"/>
    <property type="match status" value="1"/>
</dbReference>
<keyword evidence="7" id="KW-0067">ATP-binding</keyword>
<evidence type="ECO:0000313" key="14">
    <source>
        <dbReference type="EMBL" id="ALA58980.1"/>
    </source>
</evidence>
<sequence length="531" mass="58285">MFKAPLHSAFEPTGSRSIVTVAVLIAITVATFAADRLTPLGIVVWVLYLVPLVLTTQLLPQWTGAALAIGSGMLLFGMLETKPGTSYEVAVLNRALGLVVFIFTGLFLLQHRRTVEALRASEDRYRLLLEQHSRARAEAALQEVQERFKSIFHSSHDAIAYATLDGTLLEINDAFVRLTGRSREELLRPDSAALWSSLQLSPDQFQQLRETGVPLVYETYYRRDNGASAHLNVHAFVVQGSDGQKSGLAMVIRNITDLRRAEAELRRTSEELRAKNEALARTNELLSAAQRTATRAQRLSAIGQFAATVAHKIGTPLTALSGHVQLLMEDLTLPPKVRGRLQTVEAQIERTSRIIQDLLLYTRRAAPVRARIDVNECLQDCLALFRTECDRQHVACIADLHPELPPVDADRQHLQEAFNHLIENALQAMPTGGSLCVRSFIVDQPTPGLGERGAGTIGVEVVDTGCGINPDHLAQIFQPFFTTKQAGRGTGLGLAIVQETVRAHGGRITVESEPGKGTSFTIHLPMAERTD</sequence>
<dbReference type="InterPro" id="IPR003661">
    <property type="entry name" value="HisK_dim/P_dom"/>
</dbReference>
<dbReference type="GO" id="GO:0006355">
    <property type="term" value="P:regulation of DNA-templated transcription"/>
    <property type="evidence" value="ECO:0007669"/>
    <property type="project" value="InterPro"/>
</dbReference>
<feature type="transmembrane region" description="Helical" evidence="10">
    <location>
        <begin position="21"/>
        <end position="50"/>
    </location>
</feature>
<feature type="transmembrane region" description="Helical" evidence="10">
    <location>
        <begin position="62"/>
        <end position="79"/>
    </location>
</feature>
<accession>A0A0K2GDF3</accession>
<keyword evidence="10" id="KW-1133">Transmembrane helix</keyword>
<evidence type="ECO:0000256" key="8">
    <source>
        <dbReference type="ARBA" id="ARBA00023012"/>
    </source>
</evidence>
<evidence type="ECO:0000256" key="4">
    <source>
        <dbReference type="ARBA" id="ARBA00022679"/>
    </source>
</evidence>
<feature type="domain" description="Histidine kinase" evidence="11">
    <location>
        <begin position="308"/>
        <end position="528"/>
    </location>
</feature>
<dbReference type="Pfam" id="PF00989">
    <property type="entry name" value="PAS"/>
    <property type="match status" value="1"/>
</dbReference>
<evidence type="ECO:0000256" key="10">
    <source>
        <dbReference type="SAM" id="Phobius"/>
    </source>
</evidence>
<comment type="catalytic activity">
    <reaction evidence="1">
        <text>ATP + protein L-histidine = ADP + protein N-phospho-L-histidine.</text>
        <dbReference type="EC" id="2.7.13.3"/>
    </reaction>
</comment>
<dbReference type="InterPro" id="IPR036097">
    <property type="entry name" value="HisK_dim/P_sf"/>
</dbReference>
<keyword evidence="5" id="KW-0547">Nucleotide-binding</keyword>
<evidence type="ECO:0000256" key="1">
    <source>
        <dbReference type="ARBA" id="ARBA00000085"/>
    </source>
</evidence>
<dbReference type="InterPro" id="IPR000014">
    <property type="entry name" value="PAS"/>
</dbReference>
<dbReference type="AlphaFoldDB" id="A0A0K2GDF3"/>
<dbReference type="InterPro" id="IPR035965">
    <property type="entry name" value="PAS-like_dom_sf"/>
</dbReference>
<evidence type="ECO:0000313" key="15">
    <source>
        <dbReference type="Proteomes" id="UP000069205"/>
    </source>
</evidence>
<dbReference type="STRING" id="42253.NITMOv2_2567"/>
<evidence type="ECO:0000256" key="9">
    <source>
        <dbReference type="SAM" id="Coils"/>
    </source>
</evidence>
<dbReference type="PANTHER" id="PTHR43065:SF10">
    <property type="entry name" value="PEROXIDE STRESS-ACTIVATED HISTIDINE KINASE MAK3"/>
    <property type="match status" value="1"/>
</dbReference>
<dbReference type="PRINTS" id="PR00344">
    <property type="entry name" value="BCTRLSENSOR"/>
</dbReference>
<dbReference type="InterPro" id="IPR004358">
    <property type="entry name" value="Sig_transdc_His_kin-like_C"/>
</dbReference>
<feature type="domain" description="PAC" evidence="13">
    <location>
        <begin position="215"/>
        <end position="267"/>
    </location>
</feature>
<dbReference type="SUPFAM" id="SSF47384">
    <property type="entry name" value="Homodimeric domain of signal transducing histidine kinase"/>
    <property type="match status" value="1"/>
</dbReference>
<evidence type="ECO:0000256" key="6">
    <source>
        <dbReference type="ARBA" id="ARBA00022777"/>
    </source>
</evidence>
<feature type="coiled-coil region" evidence="9">
    <location>
        <begin position="255"/>
        <end position="292"/>
    </location>
</feature>
<dbReference type="SMART" id="SM00388">
    <property type="entry name" value="HisKA"/>
    <property type="match status" value="1"/>
</dbReference>
<dbReference type="PROSITE" id="PS50113">
    <property type="entry name" value="PAC"/>
    <property type="match status" value="1"/>
</dbReference>
<evidence type="ECO:0000256" key="7">
    <source>
        <dbReference type="ARBA" id="ARBA00022840"/>
    </source>
</evidence>
<keyword evidence="10" id="KW-0472">Membrane</keyword>
<dbReference type="GO" id="GO:0005524">
    <property type="term" value="F:ATP binding"/>
    <property type="evidence" value="ECO:0007669"/>
    <property type="project" value="UniProtKB-KW"/>
</dbReference>
<evidence type="ECO:0000259" key="11">
    <source>
        <dbReference type="PROSITE" id="PS50109"/>
    </source>
</evidence>
<keyword evidence="10" id="KW-0812">Transmembrane</keyword>
<dbReference type="PROSITE" id="PS50112">
    <property type="entry name" value="PAS"/>
    <property type="match status" value="1"/>
</dbReference>
<evidence type="ECO:0000259" key="13">
    <source>
        <dbReference type="PROSITE" id="PS50113"/>
    </source>
</evidence>
<feature type="domain" description="PAS" evidence="12">
    <location>
        <begin position="144"/>
        <end position="187"/>
    </location>
</feature>
<evidence type="ECO:0000256" key="3">
    <source>
        <dbReference type="ARBA" id="ARBA00022553"/>
    </source>
</evidence>
<organism evidence="14 15">
    <name type="scientific">Nitrospira moscoviensis</name>
    <dbReference type="NCBI Taxonomy" id="42253"/>
    <lineage>
        <taxon>Bacteria</taxon>
        <taxon>Pseudomonadati</taxon>
        <taxon>Nitrospirota</taxon>
        <taxon>Nitrospiria</taxon>
        <taxon>Nitrospirales</taxon>
        <taxon>Nitrospiraceae</taxon>
        <taxon>Nitrospira</taxon>
    </lineage>
</organism>
<name>A0A0K2GDF3_NITMO</name>
<protein>
    <recommendedName>
        <fullName evidence="2">histidine kinase</fullName>
        <ecNumber evidence="2">2.7.13.3</ecNumber>
    </recommendedName>
</protein>
<dbReference type="EC" id="2.7.13.3" evidence="2"/>
<keyword evidence="3" id="KW-0597">Phosphoprotein</keyword>
<dbReference type="Gene3D" id="1.10.287.130">
    <property type="match status" value="1"/>
</dbReference>
<dbReference type="Pfam" id="PF00512">
    <property type="entry name" value="HisKA"/>
    <property type="match status" value="1"/>
</dbReference>
<dbReference type="SUPFAM" id="SSF55785">
    <property type="entry name" value="PYP-like sensor domain (PAS domain)"/>
    <property type="match status" value="1"/>
</dbReference>
<keyword evidence="9" id="KW-0175">Coiled coil</keyword>
<dbReference type="Gene3D" id="3.30.450.20">
    <property type="entry name" value="PAS domain"/>
    <property type="match status" value="1"/>
</dbReference>
<dbReference type="InterPro" id="IPR005467">
    <property type="entry name" value="His_kinase_dom"/>
</dbReference>